<organism evidence="1 2">
    <name type="scientific">Aphanomyces euteiches</name>
    <dbReference type="NCBI Taxonomy" id="100861"/>
    <lineage>
        <taxon>Eukaryota</taxon>
        <taxon>Sar</taxon>
        <taxon>Stramenopiles</taxon>
        <taxon>Oomycota</taxon>
        <taxon>Saprolegniomycetes</taxon>
        <taxon>Saprolegniales</taxon>
        <taxon>Verrucalvaceae</taxon>
        <taxon>Aphanomyces</taxon>
    </lineage>
</organism>
<dbReference type="Proteomes" id="UP000481153">
    <property type="component" value="Unassembled WGS sequence"/>
</dbReference>
<comment type="caution">
    <text evidence="1">The sequence shown here is derived from an EMBL/GenBank/DDBJ whole genome shotgun (WGS) entry which is preliminary data.</text>
</comment>
<dbReference type="AlphaFoldDB" id="A0A6G0W3F8"/>
<reference evidence="1 2" key="1">
    <citation type="submission" date="2019-07" db="EMBL/GenBank/DDBJ databases">
        <title>Genomics analysis of Aphanomyces spp. identifies a new class of oomycete effector associated with host adaptation.</title>
        <authorList>
            <person name="Gaulin E."/>
        </authorList>
    </citation>
    <scope>NUCLEOTIDE SEQUENCE [LARGE SCALE GENOMIC DNA]</scope>
    <source>
        <strain evidence="1 2">ATCC 201684</strain>
    </source>
</reference>
<proteinExistence type="predicted"/>
<keyword evidence="2" id="KW-1185">Reference proteome</keyword>
<gene>
    <name evidence="1" type="ORF">Ae201684_019107</name>
</gene>
<protein>
    <submittedName>
        <fullName evidence="1">Uncharacterized protein</fullName>
    </submittedName>
</protein>
<dbReference type="EMBL" id="VJMJ01000392">
    <property type="protein sequence ID" value="KAF0721513.1"/>
    <property type="molecule type" value="Genomic_DNA"/>
</dbReference>
<accession>A0A6G0W3F8</accession>
<evidence type="ECO:0000313" key="2">
    <source>
        <dbReference type="Proteomes" id="UP000481153"/>
    </source>
</evidence>
<evidence type="ECO:0000313" key="1">
    <source>
        <dbReference type="EMBL" id="KAF0721513.1"/>
    </source>
</evidence>
<sequence>MATVSGYFGTLTLRSDHPASPDQLTRYGPLATWIFTSTGSIKKPTGLTHLKFENRSRNCCYPEGNFGGNQLLDGSISLSPLYLNLTIDLHVRIATSFHQSIVHHLSGTNIYAHTQIFHPEVHDRSIVPEPLQLLPTKDTKSALYFHYALGFPHPNTCTHVRLLGPCFKTGRIAPFRQSPEQQRLISLSRIINHQHSKLSKQRITRQNNTSQSML</sequence>
<name>A0A6G0W3F8_9STRA</name>